<dbReference type="RefSeq" id="WP_130024274.1">
    <property type="nucleotide sequence ID" value="NZ_SEWF01000090.1"/>
</dbReference>
<organism evidence="1 2">
    <name type="scientific">Emticicia agri</name>
    <dbReference type="NCBI Taxonomy" id="2492393"/>
    <lineage>
        <taxon>Bacteria</taxon>
        <taxon>Pseudomonadati</taxon>
        <taxon>Bacteroidota</taxon>
        <taxon>Cytophagia</taxon>
        <taxon>Cytophagales</taxon>
        <taxon>Leadbetterellaceae</taxon>
        <taxon>Emticicia</taxon>
    </lineage>
</organism>
<evidence type="ECO:0000313" key="2">
    <source>
        <dbReference type="Proteomes" id="UP000293162"/>
    </source>
</evidence>
<dbReference type="Proteomes" id="UP000293162">
    <property type="component" value="Unassembled WGS sequence"/>
</dbReference>
<proteinExistence type="predicted"/>
<keyword evidence="2" id="KW-1185">Reference proteome</keyword>
<dbReference type="OrthoDB" id="9855036at2"/>
<sequence length="69" mass="7977">MIDNLLKEILRDAELSSKYNISEEVIKKAKLAPPYENKVIEYLAVIIKSKMVEMHGDITVYNKVKNLIK</sequence>
<protein>
    <submittedName>
        <fullName evidence="1">Uncharacterized protein</fullName>
    </submittedName>
</protein>
<reference evidence="1 2" key="1">
    <citation type="submission" date="2019-02" db="EMBL/GenBank/DDBJ databases">
        <title>Bacterial novel species Emticicia sp. 17J42-9 isolated from soil.</title>
        <authorList>
            <person name="Jung H.-Y."/>
        </authorList>
    </citation>
    <scope>NUCLEOTIDE SEQUENCE [LARGE SCALE GENOMIC DNA]</scope>
    <source>
        <strain evidence="1 2">17J42-9</strain>
    </source>
</reference>
<dbReference type="EMBL" id="SEWF01000090">
    <property type="protein sequence ID" value="RYU91804.1"/>
    <property type="molecule type" value="Genomic_DNA"/>
</dbReference>
<comment type="caution">
    <text evidence="1">The sequence shown here is derived from an EMBL/GenBank/DDBJ whole genome shotgun (WGS) entry which is preliminary data.</text>
</comment>
<gene>
    <name evidence="1" type="ORF">EWM59_26700</name>
</gene>
<dbReference type="AlphaFoldDB" id="A0A4Q5LQU8"/>
<evidence type="ECO:0000313" key="1">
    <source>
        <dbReference type="EMBL" id="RYU91804.1"/>
    </source>
</evidence>
<accession>A0A4Q5LQU8</accession>
<name>A0A4Q5LQU8_9BACT</name>